<dbReference type="Proteomes" id="UP000724584">
    <property type="component" value="Unassembled WGS sequence"/>
</dbReference>
<name>A0ACB7P5E8_9PEZI</name>
<feature type="non-terminal residue" evidence="1">
    <location>
        <position position="1"/>
    </location>
</feature>
<sequence>IGRENGPVLLREDILDLQVAYDTETPSDDTTARRKLAMQKLLWAFYLIQKPETKDDWNSFFRIAGFHGMPFRGAGWGNPSWWGGYCNHGNVLFPTWHRAYLVRLENALRSAAGHDDITLPYWNETSTASQESGIPDIFLRKTVDIPGSVTRQGDHTIENPLRSYKFPAGVWDNLNPVPDVDYSKPKNYVTTRHPFSGLVSGGKAGATIQHNQRVSGSDKMLNDNVKNWLASGITTSDNTFIPTNTASKYMECLEAPNYTVFNTTSATQYNDDVYRNTSGNNASSQNMSVGKRVVPLESPHNDMHLAIGGFDIHGIGNVDNIPGANGDMGENDTAAFDPIFYFHHCFVDKIFWDWQKKWQSRTQLTINAGYPGTNSVDSQGPTPGVAGNTWLTMESPLAPFTRDDTERGEALST</sequence>
<proteinExistence type="predicted"/>
<accession>A0ACB7P5E8</accession>
<comment type="caution">
    <text evidence="1">The sequence shown here is derived from an EMBL/GenBank/DDBJ whole genome shotgun (WGS) entry which is preliminary data.</text>
</comment>
<organism evidence="1 2">
    <name type="scientific">Chaetomium tenue</name>
    <dbReference type="NCBI Taxonomy" id="1854479"/>
    <lineage>
        <taxon>Eukaryota</taxon>
        <taxon>Fungi</taxon>
        <taxon>Dikarya</taxon>
        <taxon>Ascomycota</taxon>
        <taxon>Pezizomycotina</taxon>
        <taxon>Sordariomycetes</taxon>
        <taxon>Sordariomycetidae</taxon>
        <taxon>Sordariales</taxon>
        <taxon>Chaetomiaceae</taxon>
        <taxon>Chaetomium</taxon>
    </lineage>
</organism>
<evidence type="ECO:0000313" key="1">
    <source>
        <dbReference type="EMBL" id="KAH6628450.1"/>
    </source>
</evidence>
<protein>
    <submittedName>
        <fullName evidence="1">Common central domain of tyrosinase-domain-containing protein</fullName>
    </submittedName>
</protein>
<gene>
    <name evidence="1" type="ORF">F5144DRAFT_461165</name>
</gene>
<keyword evidence="2" id="KW-1185">Reference proteome</keyword>
<feature type="non-terminal residue" evidence="1">
    <location>
        <position position="413"/>
    </location>
</feature>
<evidence type="ECO:0000313" key="2">
    <source>
        <dbReference type="Proteomes" id="UP000724584"/>
    </source>
</evidence>
<dbReference type="EMBL" id="JAGIZQ010000005">
    <property type="protein sequence ID" value="KAH6628450.1"/>
    <property type="molecule type" value="Genomic_DNA"/>
</dbReference>
<reference evidence="1 2" key="1">
    <citation type="journal article" date="2021" name="Nat. Commun.">
        <title>Genetic determinants of endophytism in the Arabidopsis root mycobiome.</title>
        <authorList>
            <person name="Mesny F."/>
            <person name="Miyauchi S."/>
            <person name="Thiergart T."/>
            <person name="Pickel B."/>
            <person name="Atanasova L."/>
            <person name="Karlsson M."/>
            <person name="Huettel B."/>
            <person name="Barry K.W."/>
            <person name="Haridas S."/>
            <person name="Chen C."/>
            <person name="Bauer D."/>
            <person name="Andreopoulos W."/>
            <person name="Pangilinan J."/>
            <person name="LaButti K."/>
            <person name="Riley R."/>
            <person name="Lipzen A."/>
            <person name="Clum A."/>
            <person name="Drula E."/>
            <person name="Henrissat B."/>
            <person name="Kohler A."/>
            <person name="Grigoriev I.V."/>
            <person name="Martin F.M."/>
            <person name="Hacquard S."/>
        </authorList>
    </citation>
    <scope>NUCLEOTIDE SEQUENCE [LARGE SCALE GENOMIC DNA]</scope>
    <source>
        <strain evidence="1 2">MPI-SDFR-AT-0079</strain>
    </source>
</reference>